<protein>
    <recommendedName>
        <fullName evidence="3">Immunoglobulin V-set domain-containing protein</fullName>
    </recommendedName>
</protein>
<reference evidence="4" key="1">
    <citation type="submission" date="2021-01" db="EMBL/GenBank/DDBJ databases">
        <authorList>
            <person name="Zahm M."/>
            <person name="Roques C."/>
            <person name="Cabau C."/>
            <person name="Klopp C."/>
            <person name="Donnadieu C."/>
            <person name="Jouanno E."/>
            <person name="Lampietro C."/>
            <person name="Louis A."/>
            <person name="Herpin A."/>
            <person name="Echchiki A."/>
            <person name="Berthelot C."/>
            <person name="Parey E."/>
            <person name="Roest-Crollius H."/>
            <person name="Braasch I."/>
            <person name="Postlethwait J."/>
            <person name="Bobe J."/>
            <person name="Montfort J."/>
            <person name="Bouchez O."/>
            <person name="Begum T."/>
            <person name="Mejri S."/>
            <person name="Adams A."/>
            <person name="Chen W.-J."/>
            <person name="Guiguen Y."/>
        </authorList>
    </citation>
    <scope>NUCLEOTIDE SEQUENCE</scope>
    <source>
        <tissue evidence="4">Blood</tissue>
    </source>
</reference>
<proteinExistence type="predicted"/>
<dbReference type="Pfam" id="PF07686">
    <property type="entry name" value="V-set"/>
    <property type="match status" value="1"/>
</dbReference>
<dbReference type="Gene3D" id="2.60.40.10">
    <property type="entry name" value="Immunoglobulins"/>
    <property type="match status" value="1"/>
</dbReference>
<dbReference type="OrthoDB" id="9898017at2759"/>
<dbReference type="EMBL" id="JAERUA010000005">
    <property type="protein sequence ID" value="KAI1899696.1"/>
    <property type="molecule type" value="Genomic_DNA"/>
</dbReference>
<organism evidence="4 5">
    <name type="scientific">Albula goreensis</name>
    <dbReference type="NCBI Taxonomy" id="1534307"/>
    <lineage>
        <taxon>Eukaryota</taxon>
        <taxon>Metazoa</taxon>
        <taxon>Chordata</taxon>
        <taxon>Craniata</taxon>
        <taxon>Vertebrata</taxon>
        <taxon>Euteleostomi</taxon>
        <taxon>Actinopterygii</taxon>
        <taxon>Neopterygii</taxon>
        <taxon>Teleostei</taxon>
        <taxon>Albuliformes</taxon>
        <taxon>Albulidae</taxon>
        <taxon>Albula</taxon>
    </lineage>
</organism>
<keyword evidence="1" id="KW-0812">Transmembrane</keyword>
<evidence type="ECO:0000313" key="5">
    <source>
        <dbReference type="Proteomes" id="UP000829720"/>
    </source>
</evidence>
<feature type="signal peptide" evidence="2">
    <location>
        <begin position="1"/>
        <end position="30"/>
    </location>
</feature>
<feature type="chain" id="PRO_5035830176" description="Immunoglobulin V-set domain-containing protein" evidence="2">
    <location>
        <begin position="31"/>
        <end position="172"/>
    </location>
</feature>
<dbReference type="AlphaFoldDB" id="A0A8T3DUQ3"/>
<dbReference type="InterPro" id="IPR013106">
    <property type="entry name" value="Ig_V-set"/>
</dbReference>
<dbReference type="SUPFAM" id="SSF48726">
    <property type="entry name" value="Immunoglobulin"/>
    <property type="match status" value="1"/>
</dbReference>
<evidence type="ECO:0000256" key="1">
    <source>
        <dbReference type="SAM" id="Phobius"/>
    </source>
</evidence>
<gene>
    <name evidence="4" type="ORF">AGOR_G00064430</name>
</gene>
<dbReference type="InterPro" id="IPR036179">
    <property type="entry name" value="Ig-like_dom_sf"/>
</dbReference>
<accession>A0A8T3DUQ3</accession>
<keyword evidence="1" id="KW-0472">Membrane</keyword>
<feature type="domain" description="Immunoglobulin V-set" evidence="3">
    <location>
        <begin position="27"/>
        <end position="101"/>
    </location>
</feature>
<feature type="transmembrane region" description="Helical" evidence="1">
    <location>
        <begin position="125"/>
        <end position="145"/>
    </location>
</feature>
<name>A0A8T3DUQ3_9TELE</name>
<evidence type="ECO:0000313" key="4">
    <source>
        <dbReference type="EMBL" id="KAI1899696.1"/>
    </source>
</evidence>
<evidence type="ECO:0000259" key="3">
    <source>
        <dbReference type="Pfam" id="PF07686"/>
    </source>
</evidence>
<keyword evidence="2" id="KW-0732">Signal</keyword>
<comment type="caution">
    <text evidence="4">The sequence shown here is derived from an EMBL/GenBank/DDBJ whole genome shotgun (WGS) entry which is preliminary data.</text>
</comment>
<dbReference type="InterPro" id="IPR013783">
    <property type="entry name" value="Ig-like_fold"/>
</dbReference>
<evidence type="ECO:0000256" key="2">
    <source>
        <dbReference type="SAM" id="SignalP"/>
    </source>
</evidence>
<sequence length="172" mass="19466">MGAHRSNYTMWTTLTILASVLFLNEEPYLAWQIGTDMVVDHYIPGYTEDQHPQFKGRTRLFLREDAGNCSLWLSKVTLDDAKTYTCHYKDPVYTSSNITLRLRGEEEKFIQPTVKAPSTSSSTHWYAVGGVIFVIAVLSTVALTVRYKRRSTATFGDPQVAGQVDPLNPEWV</sequence>
<keyword evidence="1" id="KW-1133">Transmembrane helix</keyword>
<dbReference type="Proteomes" id="UP000829720">
    <property type="component" value="Unassembled WGS sequence"/>
</dbReference>
<keyword evidence="5" id="KW-1185">Reference proteome</keyword>